<evidence type="ECO:0000256" key="1">
    <source>
        <dbReference type="SAM" id="MobiDB-lite"/>
    </source>
</evidence>
<dbReference type="EMBL" id="JAVRQU010000024">
    <property type="protein sequence ID" value="KAK5690567.1"/>
    <property type="molecule type" value="Genomic_DNA"/>
</dbReference>
<sequence>MYNDTHRRAYGYGMQGHGDGYGESSRGSSRSSQNPYNSGRGGQQFHGVVEDDSIHSDDSDLRRGLRRARGETKSVGVSRVGRGWAMRNDFVSHAAALRAHTQRQEQVREREFEQQRLREEELRRERLREEQLRQERAYSDRGSTRERRRRSYPSVGSRYDYDAEDREPSRGGRDPPRRRYYGEDSDSEDGYGGGWGGGKWIHL</sequence>
<dbReference type="AlphaFoldDB" id="A0AAN7VW15"/>
<accession>A0AAN7VW15</accession>
<evidence type="ECO:0000313" key="2">
    <source>
        <dbReference type="EMBL" id="KAK5690567.1"/>
    </source>
</evidence>
<evidence type="ECO:0000313" key="3">
    <source>
        <dbReference type="Proteomes" id="UP001310594"/>
    </source>
</evidence>
<proteinExistence type="predicted"/>
<feature type="compositionally biased region" description="Basic and acidic residues" evidence="1">
    <location>
        <begin position="166"/>
        <end position="182"/>
    </location>
</feature>
<feature type="compositionally biased region" description="Basic and acidic residues" evidence="1">
    <location>
        <begin position="48"/>
        <end position="72"/>
    </location>
</feature>
<gene>
    <name evidence="2" type="ORF">LTR97_012120</name>
</gene>
<reference evidence="2" key="1">
    <citation type="submission" date="2023-08" db="EMBL/GenBank/DDBJ databases">
        <title>Black Yeasts Isolated from many extreme environments.</title>
        <authorList>
            <person name="Coleine C."/>
            <person name="Stajich J.E."/>
            <person name="Selbmann L."/>
        </authorList>
    </citation>
    <scope>NUCLEOTIDE SEQUENCE</scope>
    <source>
        <strain evidence="2">CCFEE 5810</strain>
    </source>
</reference>
<organism evidence="2 3">
    <name type="scientific">Elasticomyces elasticus</name>
    <dbReference type="NCBI Taxonomy" id="574655"/>
    <lineage>
        <taxon>Eukaryota</taxon>
        <taxon>Fungi</taxon>
        <taxon>Dikarya</taxon>
        <taxon>Ascomycota</taxon>
        <taxon>Pezizomycotina</taxon>
        <taxon>Dothideomycetes</taxon>
        <taxon>Dothideomycetidae</taxon>
        <taxon>Mycosphaerellales</taxon>
        <taxon>Teratosphaeriaceae</taxon>
        <taxon>Elasticomyces</taxon>
    </lineage>
</organism>
<feature type="region of interest" description="Disordered" evidence="1">
    <location>
        <begin position="130"/>
        <end position="203"/>
    </location>
</feature>
<protein>
    <submittedName>
        <fullName evidence="2">Uncharacterized protein</fullName>
    </submittedName>
</protein>
<feature type="region of interest" description="Disordered" evidence="1">
    <location>
        <begin position="1"/>
        <end position="77"/>
    </location>
</feature>
<feature type="compositionally biased region" description="Low complexity" evidence="1">
    <location>
        <begin position="22"/>
        <end position="32"/>
    </location>
</feature>
<feature type="compositionally biased region" description="Gly residues" evidence="1">
    <location>
        <begin position="190"/>
        <end position="203"/>
    </location>
</feature>
<comment type="caution">
    <text evidence="2">The sequence shown here is derived from an EMBL/GenBank/DDBJ whole genome shotgun (WGS) entry which is preliminary data.</text>
</comment>
<feature type="compositionally biased region" description="Basic and acidic residues" evidence="1">
    <location>
        <begin position="130"/>
        <end position="145"/>
    </location>
</feature>
<dbReference type="Proteomes" id="UP001310594">
    <property type="component" value="Unassembled WGS sequence"/>
</dbReference>
<name>A0AAN7VW15_9PEZI</name>